<dbReference type="RefSeq" id="WP_264880968.1">
    <property type="nucleotide sequence ID" value="NZ_JAPDOB010000001.1"/>
</dbReference>
<name>A0ABT3JD13_9SPHN</name>
<protein>
    <submittedName>
        <fullName evidence="4">GIY-YIG nuclease family protein</fullName>
    </submittedName>
</protein>
<dbReference type="Gene3D" id="3.40.1440.10">
    <property type="entry name" value="GIY-YIG endonuclease"/>
    <property type="match status" value="1"/>
</dbReference>
<dbReference type="InterPro" id="IPR035901">
    <property type="entry name" value="GIY-YIG_endonuc_sf"/>
</dbReference>
<dbReference type="PANTHER" id="PTHR34477:SF1">
    <property type="entry name" value="UPF0213 PROTEIN YHBQ"/>
    <property type="match status" value="1"/>
</dbReference>
<dbReference type="PANTHER" id="PTHR34477">
    <property type="entry name" value="UPF0213 PROTEIN YHBQ"/>
    <property type="match status" value="1"/>
</dbReference>
<evidence type="ECO:0000313" key="5">
    <source>
        <dbReference type="Proteomes" id="UP001526246"/>
    </source>
</evidence>
<comment type="caution">
    <text evidence="4">The sequence shown here is derived from an EMBL/GenBank/DDBJ whole genome shotgun (WGS) entry which is preliminary data.</text>
</comment>
<evidence type="ECO:0000256" key="2">
    <source>
        <dbReference type="SAM" id="MobiDB-lite"/>
    </source>
</evidence>
<gene>
    <name evidence="4" type="ORF">OMW55_03895</name>
</gene>
<feature type="compositionally biased region" description="Basic and acidic residues" evidence="2">
    <location>
        <begin position="100"/>
        <end position="110"/>
    </location>
</feature>
<dbReference type="Proteomes" id="UP001526246">
    <property type="component" value="Unassembled WGS sequence"/>
</dbReference>
<feature type="domain" description="GIY-YIG" evidence="3">
    <location>
        <begin position="1"/>
        <end position="76"/>
    </location>
</feature>
<dbReference type="SUPFAM" id="SSF82771">
    <property type="entry name" value="GIY-YIG endonuclease"/>
    <property type="match status" value="1"/>
</dbReference>
<accession>A0ABT3JD13</accession>
<evidence type="ECO:0000256" key="1">
    <source>
        <dbReference type="ARBA" id="ARBA00007435"/>
    </source>
</evidence>
<dbReference type="InterPro" id="IPR050190">
    <property type="entry name" value="UPF0213_domain"/>
</dbReference>
<dbReference type="Pfam" id="PF01541">
    <property type="entry name" value="GIY-YIG"/>
    <property type="match status" value="1"/>
</dbReference>
<dbReference type="PROSITE" id="PS50164">
    <property type="entry name" value="GIY_YIG"/>
    <property type="match status" value="1"/>
</dbReference>
<dbReference type="InterPro" id="IPR000305">
    <property type="entry name" value="GIY-YIG_endonuc"/>
</dbReference>
<evidence type="ECO:0000259" key="3">
    <source>
        <dbReference type="PROSITE" id="PS50164"/>
    </source>
</evidence>
<organism evidence="4 5">
    <name type="scientific">Sphingomonas arvum</name>
    <dbReference type="NCBI Taxonomy" id="2992113"/>
    <lineage>
        <taxon>Bacteria</taxon>
        <taxon>Pseudomonadati</taxon>
        <taxon>Pseudomonadota</taxon>
        <taxon>Alphaproteobacteria</taxon>
        <taxon>Sphingomonadales</taxon>
        <taxon>Sphingomonadaceae</taxon>
        <taxon>Sphingomonas</taxon>
    </lineage>
</organism>
<dbReference type="EMBL" id="JAPDOB010000001">
    <property type="protein sequence ID" value="MCW3796947.1"/>
    <property type="molecule type" value="Genomic_DNA"/>
</dbReference>
<comment type="similarity">
    <text evidence="1">Belongs to the UPF0213 family.</text>
</comment>
<proteinExistence type="inferred from homology"/>
<dbReference type="CDD" id="cd10456">
    <property type="entry name" value="GIY-YIG_UPF0213"/>
    <property type="match status" value="1"/>
</dbReference>
<reference evidence="4 5" key="1">
    <citation type="submission" date="2022-10" db="EMBL/GenBank/DDBJ databases">
        <title>Sphingomonas sp.</title>
        <authorList>
            <person name="Jin C."/>
        </authorList>
    </citation>
    <scope>NUCLEOTIDE SEQUENCE [LARGE SCALE GENOMIC DNA]</scope>
    <source>
        <strain evidence="4 5">BN140010</strain>
    </source>
</reference>
<sequence>MHFWVYLLRCADQSYYAGHTDDLGRRLAEHQAGLGADWTMRRRPVTLAWCEYLPSRDEAFAFERRLKGWTRAKKEALIERDWDRVHELARSTEKLATLARPERSAKRAVEGRSTLTYEERPSTTLRSAQDEQGGGTP</sequence>
<keyword evidence="5" id="KW-1185">Reference proteome</keyword>
<evidence type="ECO:0000313" key="4">
    <source>
        <dbReference type="EMBL" id="MCW3796947.1"/>
    </source>
</evidence>
<feature type="region of interest" description="Disordered" evidence="2">
    <location>
        <begin position="99"/>
        <end position="137"/>
    </location>
</feature>